<evidence type="ECO:0000256" key="1">
    <source>
        <dbReference type="ARBA" id="ARBA00008857"/>
    </source>
</evidence>
<dbReference type="AlphaFoldDB" id="A0A4S2EHM3"/>
<evidence type="ECO:0000313" key="6">
    <source>
        <dbReference type="EMBL" id="TGY55456.1"/>
    </source>
</evidence>
<dbReference type="CDD" id="cd01189">
    <property type="entry name" value="INT_ICEBs1_C_like"/>
    <property type="match status" value="1"/>
</dbReference>
<feature type="domain" description="Tyr recombinase" evidence="5">
    <location>
        <begin position="175"/>
        <end position="376"/>
    </location>
</feature>
<reference evidence="6 7" key="1">
    <citation type="submission" date="2019-04" db="EMBL/GenBank/DDBJ databases">
        <title>Microbes associate with the intestines of laboratory mice.</title>
        <authorList>
            <person name="Navarre W."/>
            <person name="Wong E."/>
            <person name="Huang K."/>
            <person name="Tropini C."/>
            <person name="Ng K."/>
            <person name="Yu B."/>
        </authorList>
    </citation>
    <scope>NUCLEOTIDE SEQUENCE [LARGE SCALE GENOMIC DNA]</scope>
    <source>
        <strain evidence="6 7">NM26_J9</strain>
    </source>
</reference>
<dbReference type="GO" id="GO:0015074">
    <property type="term" value="P:DNA integration"/>
    <property type="evidence" value="ECO:0007669"/>
    <property type="project" value="UniProtKB-KW"/>
</dbReference>
<evidence type="ECO:0000259" key="5">
    <source>
        <dbReference type="PROSITE" id="PS51898"/>
    </source>
</evidence>
<dbReference type="GO" id="GO:0003677">
    <property type="term" value="F:DNA binding"/>
    <property type="evidence" value="ECO:0007669"/>
    <property type="project" value="UniProtKB-KW"/>
</dbReference>
<dbReference type="InterPro" id="IPR050808">
    <property type="entry name" value="Phage_Integrase"/>
</dbReference>
<dbReference type="Pfam" id="PF14657">
    <property type="entry name" value="Arm-DNA-bind_4"/>
    <property type="match status" value="1"/>
</dbReference>
<organism evidence="6 7">
    <name type="scientific">Ligilactobacillus murinus</name>
    <dbReference type="NCBI Taxonomy" id="1622"/>
    <lineage>
        <taxon>Bacteria</taxon>
        <taxon>Bacillati</taxon>
        <taxon>Bacillota</taxon>
        <taxon>Bacilli</taxon>
        <taxon>Lactobacillales</taxon>
        <taxon>Lactobacillaceae</taxon>
        <taxon>Ligilactobacillus</taxon>
    </lineage>
</organism>
<proteinExistence type="inferred from homology"/>
<dbReference type="RefSeq" id="WP_135942080.1">
    <property type="nucleotide sequence ID" value="NZ_SRYK01000021.1"/>
</dbReference>
<dbReference type="InterPro" id="IPR010998">
    <property type="entry name" value="Integrase_recombinase_N"/>
</dbReference>
<evidence type="ECO:0000256" key="4">
    <source>
        <dbReference type="ARBA" id="ARBA00023172"/>
    </source>
</evidence>
<keyword evidence="2" id="KW-0229">DNA integration</keyword>
<dbReference type="Pfam" id="PF14659">
    <property type="entry name" value="Phage_int_SAM_3"/>
    <property type="match status" value="1"/>
</dbReference>
<dbReference type="PANTHER" id="PTHR30629:SF2">
    <property type="entry name" value="PROPHAGE INTEGRASE INTS-RELATED"/>
    <property type="match status" value="1"/>
</dbReference>
<accession>A0A4S2EHM3</accession>
<dbReference type="InterPro" id="IPR011010">
    <property type="entry name" value="DNA_brk_join_enz"/>
</dbReference>
<dbReference type="Gene3D" id="1.10.443.10">
    <property type="entry name" value="Intergrase catalytic core"/>
    <property type="match status" value="1"/>
</dbReference>
<keyword evidence="4" id="KW-0233">DNA recombination</keyword>
<protein>
    <submittedName>
        <fullName evidence="6">Site-specific integrase</fullName>
    </submittedName>
</protein>
<dbReference type="SUPFAM" id="SSF56349">
    <property type="entry name" value="DNA breaking-rejoining enzymes"/>
    <property type="match status" value="1"/>
</dbReference>
<dbReference type="InterPro" id="IPR004107">
    <property type="entry name" value="Integrase_SAM-like_N"/>
</dbReference>
<dbReference type="Gene3D" id="1.10.150.130">
    <property type="match status" value="1"/>
</dbReference>
<evidence type="ECO:0000256" key="3">
    <source>
        <dbReference type="ARBA" id="ARBA00023125"/>
    </source>
</evidence>
<evidence type="ECO:0000313" key="7">
    <source>
        <dbReference type="Proteomes" id="UP000306855"/>
    </source>
</evidence>
<dbReference type="PANTHER" id="PTHR30629">
    <property type="entry name" value="PROPHAGE INTEGRASE"/>
    <property type="match status" value="1"/>
</dbReference>
<keyword evidence="3" id="KW-0238">DNA-binding</keyword>
<comment type="caution">
    <text evidence="6">The sequence shown here is derived from an EMBL/GenBank/DDBJ whole genome shotgun (WGS) entry which is preliminary data.</text>
</comment>
<dbReference type="InterPro" id="IPR013762">
    <property type="entry name" value="Integrase-like_cat_sf"/>
</dbReference>
<sequence>MATIRKYTKKDGTKAYMFQLYLGIDPITGKPRKTTRRGFRNIAEAKTALSRLELEISERGLPTSQRKIMTFQEIYELWFEQYKTTIKESSAFSQRANINRHILPKFGTLKLDKITTPFCQAQVNSWFKTIKNYHNLVGITRQILEYAKVMKQIANNPMDNIIIPKRKNTLDSKREQANFYDKQQLKEFMQALQDHSSLQMLVIFRVLAFTGIRKGELAALKWSDFDFSSGTLSISRTIAKNEKGKYYFQTPKTKNSLRTISVDKETMNLLQKWRNEQRKEYFRKGVNIDATDELVFHNRDSGTVQSTLGGFLKRFTARYDLPPIKPHGFRHTHASLLFESGATIKEVQDRLGHENVKTTMDIYTHVTKTAREKTAEKFAKYIDF</sequence>
<name>A0A4S2EHM3_9LACO</name>
<comment type="similarity">
    <text evidence="1">Belongs to the 'phage' integrase family.</text>
</comment>
<dbReference type="GO" id="GO:0006310">
    <property type="term" value="P:DNA recombination"/>
    <property type="evidence" value="ECO:0007669"/>
    <property type="project" value="UniProtKB-KW"/>
</dbReference>
<dbReference type="PROSITE" id="PS51898">
    <property type="entry name" value="TYR_RECOMBINASE"/>
    <property type="match status" value="1"/>
</dbReference>
<dbReference type="Proteomes" id="UP000306855">
    <property type="component" value="Unassembled WGS sequence"/>
</dbReference>
<dbReference type="Pfam" id="PF00589">
    <property type="entry name" value="Phage_integrase"/>
    <property type="match status" value="1"/>
</dbReference>
<gene>
    <name evidence="6" type="ORF">E5340_05455</name>
</gene>
<dbReference type="InterPro" id="IPR028259">
    <property type="entry name" value="AP2-like_int_N"/>
</dbReference>
<dbReference type="InterPro" id="IPR002104">
    <property type="entry name" value="Integrase_catalytic"/>
</dbReference>
<evidence type="ECO:0000256" key="2">
    <source>
        <dbReference type="ARBA" id="ARBA00022908"/>
    </source>
</evidence>
<dbReference type="EMBL" id="SRYK01000021">
    <property type="protein sequence ID" value="TGY55456.1"/>
    <property type="molecule type" value="Genomic_DNA"/>
</dbReference>